<reference evidence="2 3" key="1">
    <citation type="journal article" date="2014" name="Arch. Microbiol.">
        <title>Bacillus mesophilum sp. nov., strain IITR-54T, a novel 4-chlorobiphenyl dechlorinating bacterium.</title>
        <authorList>
            <person name="Manickam N."/>
            <person name="Singh N.K."/>
            <person name="Bajaj A."/>
            <person name="Kumar R.M."/>
            <person name="Kaur G."/>
            <person name="Kaur N."/>
            <person name="Bala M."/>
            <person name="Kumar A."/>
            <person name="Mayilraj S."/>
        </authorList>
    </citation>
    <scope>NUCLEOTIDE SEQUENCE [LARGE SCALE GENOMIC DNA]</scope>
    <source>
        <strain evidence="2 3">IITR-54</strain>
    </source>
</reference>
<dbReference type="Proteomes" id="UP000441354">
    <property type="component" value="Unassembled WGS sequence"/>
</dbReference>
<dbReference type="NCBIfam" id="NF005834">
    <property type="entry name" value="PRK07738.1"/>
    <property type="match status" value="1"/>
</dbReference>
<dbReference type="InterPro" id="IPR005186">
    <property type="entry name" value="FlaG"/>
</dbReference>
<dbReference type="SUPFAM" id="SSF160214">
    <property type="entry name" value="FlaG-like"/>
    <property type="match status" value="1"/>
</dbReference>
<dbReference type="OrthoDB" id="9799867at2"/>
<dbReference type="PANTHER" id="PTHR37166:SF1">
    <property type="entry name" value="PROTEIN FLAG"/>
    <property type="match status" value="1"/>
</dbReference>
<dbReference type="InterPro" id="IPR035924">
    <property type="entry name" value="FlaG-like_sf"/>
</dbReference>
<evidence type="ECO:0000313" key="3">
    <source>
        <dbReference type="Proteomes" id="UP000441354"/>
    </source>
</evidence>
<evidence type="ECO:0000313" key="2">
    <source>
        <dbReference type="EMBL" id="KAB2332673.1"/>
    </source>
</evidence>
<proteinExistence type="predicted"/>
<dbReference type="Gene3D" id="3.30.160.170">
    <property type="entry name" value="FlaG-like"/>
    <property type="match status" value="1"/>
</dbReference>
<evidence type="ECO:0000256" key="1">
    <source>
        <dbReference type="SAM" id="MobiDB-lite"/>
    </source>
</evidence>
<feature type="region of interest" description="Disordered" evidence="1">
    <location>
        <begin position="18"/>
        <end position="44"/>
    </location>
</feature>
<accession>A0A7V7RMJ4</accession>
<dbReference type="PANTHER" id="PTHR37166">
    <property type="entry name" value="PROTEIN FLAG"/>
    <property type="match status" value="1"/>
</dbReference>
<dbReference type="AlphaFoldDB" id="A0A7V7RMJ4"/>
<gene>
    <name evidence="2" type="primary">flaG</name>
    <name evidence="2" type="ORF">F7732_11320</name>
</gene>
<comment type="caution">
    <text evidence="2">The sequence shown here is derived from an EMBL/GenBank/DDBJ whole genome shotgun (WGS) entry which is preliminary data.</text>
</comment>
<keyword evidence="2" id="KW-0966">Cell projection</keyword>
<name>A0A7V7RMJ4_9BACI</name>
<protein>
    <submittedName>
        <fullName evidence="2">Flagellar protein FlaG</fullName>
    </submittedName>
</protein>
<sequence length="120" mass="13811">MKLEADVGLKSILSAPTVQKTDKTEQAGPVKPFAETEKKEENQQEISKNYLEEKINDTNNFLEPNFTSVKFQLHEDLNRYYVEVIDSDSKEVVREIPAKEFLDMIAKMTDFLGVLIDKKI</sequence>
<keyword evidence="3" id="KW-1185">Reference proteome</keyword>
<organism evidence="2 3">
    <name type="scientific">Bacillus mesophilum</name>
    <dbReference type="NCBI Taxonomy" id="1071718"/>
    <lineage>
        <taxon>Bacteria</taxon>
        <taxon>Bacillati</taxon>
        <taxon>Bacillota</taxon>
        <taxon>Bacilli</taxon>
        <taxon>Bacillales</taxon>
        <taxon>Bacillaceae</taxon>
        <taxon>Bacillus</taxon>
    </lineage>
</organism>
<keyword evidence="2" id="KW-0969">Cilium</keyword>
<dbReference type="Pfam" id="PF03646">
    <property type="entry name" value="FlaG"/>
    <property type="match status" value="1"/>
</dbReference>
<dbReference type="RefSeq" id="WP_151573971.1">
    <property type="nucleotide sequence ID" value="NZ_WBOT01000003.1"/>
</dbReference>
<keyword evidence="2" id="KW-0282">Flagellum</keyword>
<dbReference type="EMBL" id="WBOT01000003">
    <property type="protein sequence ID" value="KAB2332673.1"/>
    <property type="molecule type" value="Genomic_DNA"/>
</dbReference>